<evidence type="ECO:0000313" key="1">
    <source>
        <dbReference type="EMBL" id="OPX53816.1"/>
    </source>
</evidence>
<dbReference type="SUPFAM" id="SSF53822">
    <property type="entry name" value="Periplasmic binding protein-like I"/>
    <property type="match status" value="1"/>
</dbReference>
<reference evidence="1 2" key="1">
    <citation type="submission" date="2017-01" db="EMBL/GenBank/DDBJ databases">
        <title>Genome Sequencing of a Marine Spirillum, Oceanospirillum multiglobuliferum ATCC 33336, from Japan.</title>
        <authorList>
            <person name="Carney J.G."/>
            <person name="Trachtenberg A.M."/>
            <person name="Rheaume B.A."/>
            <person name="Linnane J.D."/>
            <person name="Pitts N.L."/>
            <person name="Mykles D.L."/>
            <person name="Maclea K.S."/>
        </authorList>
    </citation>
    <scope>NUCLEOTIDE SEQUENCE [LARGE SCALE GENOMIC DNA]</scope>
    <source>
        <strain evidence="1 2">ATCC 33336</strain>
    </source>
</reference>
<keyword evidence="2" id="KW-1185">Reference proteome</keyword>
<organism evidence="1 2">
    <name type="scientific">Oceanospirillum multiglobuliferum</name>
    <dbReference type="NCBI Taxonomy" id="64969"/>
    <lineage>
        <taxon>Bacteria</taxon>
        <taxon>Pseudomonadati</taxon>
        <taxon>Pseudomonadota</taxon>
        <taxon>Gammaproteobacteria</taxon>
        <taxon>Oceanospirillales</taxon>
        <taxon>Oceanospirillaceae</taxon>
        <taxon>Oceanospirillum</taxon>
    </lineage>
</organism>
<dbReference type="EMBL" id="MTSM01000397">
    <property type="protein sequence ID" value="OPX53816.1"/>
    <property type="molecule type" value="Genomic_DNA"/>
</dbReference>
<dbReference type="InterPro" id="IPR028082">
    <property type="entry name" value="Peripla_BP_I"/>
</dbReference>
<comment type="caution">
    <text evidence="1">The sequence shown here is derived from an EMBL/GenBank/DDBJ whole genome shotgun (WGS) entry which is preliminary data.</text>
</comment>
<accession>A0A1V4SZV5</accession>
<proteinExistence type="predicted"/>
<name>A0A1V4SZV5_9GAMM</name>
<feature type="non-terminal residue" evidence="1">
    <location>
        <position position="1"/>
    </location>
</feature>
<sequence>HKFWIDNFYCSPPPLLCGNHKPCPLNTSLKTKQEINVMITSEPSFSIWNAVYAVAHTLHKMLLRTTGMGSHEYTNHERLLPWQVSLSQKQG</sequence>
<evidence type="ECO:0000313" key="2">
    <source>
        <dbReference type="Proteomes" id="UP000191418"/>
    </source>
</evidence>
<dbReference type="AlphaFoldDB" id="A0A1V4SZV5"/>
<dbReference type="Gene3D" id="3.40.50.2300">
    <property type="match status" value="1"/>
</dbReference>
<gene>
    <name evidence="1" type="ORF">BTE48_17505</name>
</gene>
<dbReference type="Proteomes" id="UP000191418">
    <property type="component" value="Unassembled WGS sequence"/>
</dbReference>
<protein>
    <submittedName>
        <fullName evidence="1">Uncharacterized protein</fullName>
    </submittedName>
</protein>